<keyword evidence="2" id="KW-1185">Reference proteome</keyword>
<evidence type="ECO:0000313" key="2">
    <source>
        <dbReference type="Proteomes" id="UP000184291"/>
    </source>
</evidence>
<proteinExistence type="predicted"/>
<reference evidence="2" key="1">
    <citation type="submission" date="2016-09" db="EMBL/GenBank/DDBJ databases">
        <authorList>
            <person name="Strepis N."/>
        </authorList>
    </citation>
    <scope>NUCLEOTIDE SEQUENCE [LARGE SCALE GENOMIC DNA]</scope>
</reference>
<dbReference type="Proteomes" id="UP000184291">
    <property type="component" value="Unassembled WGS sequence"/>
</dbReference>
<dbReference type="AlphaFoldDB" id="A0A1M4RXK2"/>
<gene>
    <name evidence="1" type="ORF">ACGLYG10_0638</name>
</gene>
<name>A0A1M4RXK2_9ACTO</name>
<accession>A0A1M4RXK2</accession>
<organism evidence="1 2">
    <name type="scientific">Actinomyces glycerinitolerans</name>
    <dbReference type="NCBI Taxonomy" id="1892869"/>
    <lineage>
        <taxon>Bacteria</taxon>
        <taxon>Bacillati</taxon>
        <taxon>Actinomycetota</taxon>
        <taxon>Actinomycetes</taxon>
        <taxon>Actinomycetales</taxon>
        <taxon>Actinomycetaceae</taxon>
        <taxon>Actinomyces</taxon>
    </lineage>
</organism>
<sequence length="96" mass="10888">MTLMTILSGGYGVDELVLERRQQKQDDKDRAVFAVARKSGMVSADFKLRHEYGTQQPMLWVPDQVLGAYGDACMGKTTAWALLEPHVRIETIHPRR</sequence>
<evidence type="ECO:0000313" key="1">
    <source>
        <dbReference type="EMBL" id="SHE24437.1"/>
    </source>
</evidence>
<protein>
    <submittedName>
        <fullName evidence="1">Uncharacterized protein</fullName>
    </submittedName>
</protein>
<dbReference type="EMBL" id="FQTT01000002">
    <property type="protein sequence ID" value="SHE24437.1"/>
    <property type="molecule type" value="Genomic_DNA"/>
</dbReference>